<protein>
    <recommendedName>
        <fullName evidence="2">diguanylate cyclase</fullName>
        <ecNumber evidence="2">2.7.7.65</ecNumber>
    </recommendedName>
</protein>
<dbReference type="GO" id="GO:1902201">
    <property type="term" value="P:negative regulation of bacterial-type flagellum-dependent cell motility"/>
    <property type="evidence" value="ECO:0007669"/>
    <property type="project" value="TreeGrafter"/>
</dbReference>
<proteinExistence type="predicted"/>
<evidence type="ECO:0000256" key="2">
    <source>
        <dbReference type="ARBA" id="ARBA00012528"/>
    </source>
</evidence>
<name>A0A160MXZ4_9GAMM</name>
<keyword evidence="7" id="KW-1185">Reference proteome</keyword>
<dbReference type="Proteomes" id="UP000077255">
    <property type="component" value="Chromosome"/>
</dbReference>
<dbReference type="SMART" id="SM00267">
    <property type="entry name" value="GGDEF"/>
    <property type="match status" value="1"/>
</dbReference>
<dbReference type="SUPFAM" id="SSF55073">
    <property type="entry name" value="Nucleotide cyclase"/>
    <property type="match status" value="1"/>
</dbReference>
<evidence type="ECO:0000259" key="5">
    <source>
        <dbReference type="PROSITE" id="PS50887"/>
    </source>
</evidence>
<sequence>MTAAISLAVACFANAALTLGRNARLATHLLVAMVAGFVVLQVDMRTGMAWAFIVPPLILFMHPPRRGFAYVVGVAGVLLIACFSLHDARDLQRADNIDFICSFAVVTTVSTLFSRDLLATTAAVTAIAFRDPLTGLLQRDIFESLAKAQMKRAAFGEAALCVAIIDIDNMKRINDEWGHAAGDFAIQHVTRALTAALREADLCSRIGGDEFMVLFNGADADQASQIVERVLHCVSIPDARAPWHSEHRLTVSAGVAQLRGDEKFSDLYLLADRALIRAKRKGRNLVAGSN</sequence>
<keyword evidence="4" id="KW-0472">Membrane</keyword>
<feature type="transmembrane region" description="Helical" evidence="4">
    <location>
        <begin position="67"/>
        <end position="86"/>
    </location>
</feature>
<evidence type="ECO:0000313" key="6">
    <source>
        <dbReference type="EMBL" id="AND67628.1"/>
    </source>
</evidence>
<evidence type="ECO:0000256" key="1">
    <source>
        <dbReference type="ARBA" id="ARBA00001946"/>
    </source>
</evidence>
<dbReference type="GO" id="GO:0052621">
    <property type="term" value="F:diguanylate cyclase activity"/>
    <property type="evidence" value="ECO:0007669"/>
    <property type="project" value="UniProtKB-EC"/>
</dbReference>
<evidence type="ECO:0000256" key="3">
    <source>
        <dbReference type="ARBA" id="ARBA00034247"/>
    </source>
</evidence>
<dbReference type="EMBL" id="CP014841">
    <property type="protein sequence ID" value="AND67628.1"/>
    <property type="molecule type" value="Genomic_DNA"/>
</dbReference>
<keyword evidence="4" id="KW-0812">Transmembrane</keyword>
<dbReference type="GO" id="GO:0005886">
    <property type="term" value="C:plasma membrane"/>
    <property type="evidence" value="ECO:0007669"/>
    <property type="project" value="TreeGrafter"/>
</dbReference>
<dbReference type="FunFam" id="3.30.70.270:FF:000001">
    <property type="entry name" value="Diguanylate cyclase domain protein"/>
    <property type="match status" value="1"/>
</dbReference>
<dbReference type="PANTHER" id="PTHR45138:SF9">
    <property type="entry name" value="DIGUANYLATE CYCLASE DGCM-RELATED"/>
    <property type="match status" value="1"/>
</dbReference>
<feature type="domain" description="GGDEF" evidence="5">
    <location>
        <begin position="158"/>
        <end position="290"/>
    </location>
</feature>
<dbReference type="PATRIC" id="fig|445710.3.peg.172"/>
<dbReference type="KEGG" id="dtx:ATSB10_01740"/>
<dbReference type="EC" id="2.7.7.65" evidence="2"/>
<comment type="cofactor">
    <cofactor evidence="1">
        <name>Mg(2+)</name>
        <dbReference type="ChEBI" id="CHEBI:18420"/>
    </cofactor>
</comment>
<dbReference type="InterPro" id="IPR029787">
    <property type="entry name" value="Nucleotide_cyclase"/>
</dbReference>
<accession>A0A160MXZ4</accession>
<dbReference type="GO" id="GO:0043709">
    <property type="term" value="P:cell adhesion involved in single-species biofilm formation"/>
    <property type="evidence" value="ECO:0007669"/>
    <property type="project" value="TreeGrafter"/>
</dbReference>
<keyword evidence="4" id="KW-1133">Transmembrane helix</keyword>
<evidence type="ECO:0000256" key="4">
    <source>
        <dbReference type="SAM" id="Phobius"/>
    </source>
</evidence>
<dbReference type="InterPro" id="IPR043128">
    <property type="entry name" value="Rev_trsase/Diguanyl_cyclase"/>
</dbReference>
<dbReference type="Gene3D" id="3.30.70.270">
    <property type="match status" value="1"/>
</dbReference>
<dbReference type="InterPro" id="IPR050469">
    <property type="entry name" value="Diguanylate_Cyclase"/>
</dbReference>
<gene>
    <name evidence="6" type="ORF">ATSB10_01740</name>
</gene>
<dbReference type="PANTHER" id="PTHR45138">
    <property type="entry name" value="REGULATORY COMPONENTS OF SENSORY TRANSDUCTION SYSTEM"/>
    <property type="match status" value="1"/>
</dbReference>
<dbReference type="STRING" id="445710.ATSB10_01740"/>
<reference evidence="6 7" key="1">
    <citation type="submission" date="2016-02" db="EMBL/GenBank/DDBJ databases">
        <title>Complete genome sequencing and analysis of ATSB10, Dyella thiooxydans isolated from rhizosphere soil of sunflower (Helianthus annuus L.).</title>
        <authorList>
            <person name="Lee Y."/>
            <person name="Hwangbo K."/>
            <person name="Chung H."/>
            <person name="Yoo J."/>
            <person name="Kim K.Y."/>
            <person name="Sa T.M."/>
            <person name="Um Y."/>
            <person name="Madhaiyan M."/>
        </authorList>
    </citation>
    <scope>NUCLEOTIDE SEQUENCE [LARGE SCALE GENOMIC DNA]</scope>
    <source>
        <strain evidence="6 7">ATSB10</strain>
    </source>
</reference>
<dbReference type="PROSITE" id="PS50887">
    <property type="entry name" value="GGDEF"/>
    <property type="match status" value="1"/>
</dbReference>
<feature type="transmembrane region" description="Helical" evidence="4">
    <location>
        <begin position="30"/>
        <end position="60"/>
    </location>
</feature>
<dbReference type="InterPro" id="IPR000160">
    <property type="entry name" value="GGDEF_dom"/>
</dbReference>
<evidence type="ECO:0000313" key="7">
    <source>
        <dbReference type="Proteomes" id="UP000077255"/>
    </source>
</evidence>
<dbReference type="Pfam" id="PF00990">
    <property type="entry name" value="GGDEF"/>
    <property type="match status" value="1"/>
</dbReference>
<dbReference type="NCBIfam" id="TIGR00254">
    <property type="entry name" value="GGDEF"/>
    <property type="match status" value="1"/>
</dbReference>
<organism evidence="6 7">
    <name type="scientific">Dyella thiooxydans</name>
    <dbReference type="NCBI Taxonomy" id="445710"/>
    <lineage>
        <taxon>Bacteria</taxon>
        <taxon>Pseudomonadati</taxon>
        <taxon>Pseudomonadota</taxon>
        <taxon>Gammaproteobacteria</taxon>
        <taxon>Lysobacterales</taxon>
        <taxon>Rhodanobacteraceae</taxon>
        <taxon>Dyella</taxon>
    </lineage>
</organism>
<dbReference type="CDD" id="cd01949">
    <property type="entry name" value="GGDEF"/>
    <property type="match status" value="1"/>
</dbReference>
<comment type="catalytic activity">
    <reaction evidence="3">
        <text>2 GTP = 3',3'-c-di-GMP + 2 diphosphate</text>
        <dbReference type="Rhea" id="RHEA:24898"/>
        <dbReference type="ChEBI" id="CHEBI:33019"/>
        <dbReference type="ChEBI" id="CHEBI:37565"/>
        <dbReference type="ChEBI" id="CHEBI:58805"/>
        <dbReference type="EC" id="2.7.7.65"/>
    </reaction>
</comment>
<dbReference type="AlphaFoldDB" id="A0A160MXZ4"/>